<gene>
    <name evidence="3" type="ORF">CCUS01_14740</name>
</gene>
<feature type="compositionally biased region" description="Polar residues" evidence="1">
    <location>
        <begin position="315"/>
        <end position="336"/>
    </location>
</feature>
<sequence>SIRTQECPAESPDRSLRDLQATVGYPKRHRHRAGTAFNRKTQKFGKRGERTLARPARFSGCGDGTYTQPRVNPSDEIKEGISSKPPTTSVYMSSFSRFLNLFKPRKTPTIPLTTPSPRNPSPFATPPKPSKMRLPYVPNPPQTATPEDAAIVSRIQARRAPRPLQALDLTLLHAPPVADGWNSFLGAVRTQTTIPADLRELAISRVAVVNKAWYEWGHHAPLAVAAGVSQEGMDAIKTEAPLDLASRPALYLSEKQWAVLVYSDEMTRNVRVKDETFAKLKELFNEREVVEITTTVACYNCVSRFLVALDGKMGPSTSSSRIDSNIQAVGERNSTGPDDVALPSH</sequence>
<feature type="compositionally biased region" description="Pro residues" evidence="1">
    <location>
        <begin position="117"/>
        <end position="129"/>
    </location>
</feature>
<feature type="region of interest" description="Disordered" evidence="1">
    <location>
        <begin position="109"/>
        <end position="133"/>
    </location>
</feature>
<dbReference type="PANTHER" id="PTHR34846:SF11">
    <property type="entry name" value="4-CARBOXYMUCONOLACTONE DECARBOXYLASE FAMILY PROTEIN (AFU_ORTHOLOGUE AFUA_6G11590)"/>
    <property type="match status" value="1"/>
</dbReference>
<protein>
    <submittedName>
        <fullName evidence="3">Carboxymuconolactone decarboxylase</fullName>
    </submittedName>
</protein>
<dbReference type="AlphaFoldDB" id="A0AAI9VHI9"/>
<accession>A0AAI9VHI9</accession>
<dbReference type="SUPFAM" id="SSF69118">
    <property type="entry name" value="AhpD-like"/>
    <property type="match status" value="1"/>
</dbReference>
<dbReference type="GO" id="GO:0051920">
    <property type="term" value="F:peroxiredoxin activity"/>
    <property type="evidence" value="ECO:0007669"/>
    <property type="project" value="InterPro"/>
</dbReference>
<dbReference type="Proteomes" id="UP001239213">
    <property type="component" value="Unassembled WGS sequence"/>
</dbReference>
<comment type="caution">
    <text evidence="3">The sequence shown here is derived from an EMBL/GenBank/DDBJ whole genome shotgun (WGS) entry which is preliminary data.</text>
</comment>
<evidence type="ECO:0000259" key="2">
    <source>
        <dbReference type="Pfam" id="PF02627"/>
    </source>
</evidence>
<dbReference type="EMBL" id="MPDP01000050">
    <property type="protein sequence ID" value="KAK1488265.1"/>
    <property type="molecule type" value="Genomic_DNA"/>
</dbReference>
<evidence type="ECO:0000313" key="4">
    <source>
        <dbReference type="Proteomes" id="UP001239213"/>
    </source>
</evidence>
<evidence type="ECO:0000313" key="3">
    <source>
        <dbReference type="EMBL" id="KAK1488265.1"/>
    </source>
</evidence>
<evidence type="ECO:0000256" key="1">
    <source>
        <dbReference type="SAM" id="MobiDB-lite"/>
    </source>
</evidence>
<proteinExistence type="predicted"/>
<feature type="domain" description="Carboxymuconolactone decarboxylase-like" evidence="2">
    <location>
        <begin position="175"/>
        <end position="234"/>
    </location>
</feature>
<feature type="region of interest" description="Disordered" evidence="1">
    <location>
        <begin position="40"/>
        <end position="85"/>
    </location>
</feature>
<keyword evidence="4" id="KW-1185">Reference proteome</keyword>
<dbReference type="Gene3D" id="1.20.1290.10">
    <property type="entry name" value="AhpD-like"/>
    <property type="match status" value="1"/>
</dbReference>
<dbReference type="InterPro" id="IPR003779">
    <property type="entry name" value="CMD-like"/>
</dbReference>
<name>A0AAI9VHI9_9PEZI</name>
<feature type="region of interest" description="Disordered" evidence="1">
    <location>
        <begin position="313"/>
        <end position="345"/>
    </location>
</feature>
<dbReference type="PANTHER" id="PTHR34846">
    <property type="entry name" value="4-CARBOXYMUCONOLACTONE DECARBOXYLASE FAMILY PROTEIN (AFU_ORTHOLOGUE AFUA_6G11590)"/>
    <property type="match status" value="1"/>
</dbReference>
<organism evidence="3 4">
    <name type="scientific">Colletotrichum cuscutae</name>
    <dbReference type="NCBI Taxonomy" id="1209917"/>
    <lineage>
        <taxon>Eukaryota</taxon>
        <taxon>Fungi</taxon>
        <taxon>Dikarya</taxon>
        <taxon>Ascomycota</taxon>
        <taxon>Pezizomycotina</taxon>
        <taxon>Sordariomycetes</taxon>
        <taxon>Hypocreomycetidae</taxon>
        <taxon>Glomerellales</taxon>
        <taxon>Glomerellaceae</taxon>
        <taxon>Colletotrichum</taxon>
        <taxon>Colletotrichum acutatum species complex</taxon>
    </lineage>
</organism>
<dbReference type="Pfam" id="PF02627">
    <property type="entry name" value="CMD"/>
    <property type="match status" value="1"/>
</dbReference>
<feature type="non-terminal residue" evidence="3">
    <location>
        <position position="1"/>
    </location>
</feature>
<dbReference type="InterPro" id="IPR029032">
    <property type="entry name" value="AhpD-like"/>
</dbReference>
<reference evidence="3" key="1">
    <citation type="submission" date="2016-11" db="EMBL/GenBank/DDBJ databases">
        <title>The genome sequence of Colletotrichum cuscutae.</title>
        <authorList>
            <person name="Baroncelli R."/>
        </authorList>
    </citation>
    <scope>NUCLEOTIDE SEQUENCE</scope>
    <source>
        <strain evidence="3">IMI 304802</strain>
    </source>
</reference>